<evidence type="ECO:0000313" key="7">
    <source>
        <dbReference type="Proteomes" id="UP000000560"/>
    </source>
</evidence>
<feature type="domain" description="Zn(2)-C6 fungal-type" evidence="5">
    <location>
        <begin position="20"/>
        <end position="51"/>
    </location>
</feature>
<evidence type="ECO:0000256" key="2">
    <source>
        <dbReference type="ARBA" id="ARBA00023125"/>
    </source>
</evidence>
<dbReference type="SMART" id="SM00066">
    <property type="entry name" value="GAL4"/>
    <property type="match status" value="1"/>
</dbReference>
<dbReference type="Proteomes" id="UP000000560">
    <property type="component" value="Chromosome VII"/>
</dbReference>
<evidence type="ECO:0000256" key="1">
    <source>
        <dbReference type="ARBA" id="ARBA00023015"/>
    </source>
</evidence>
<dbReference type="HOGENOM" id="CLU_007003_8_2_1"/>
<dbReference type="VEuPathDB" id="FungiDB:AN2375"/>
<gene>
    <name evidence="6" type="ORF">ANIA_02375</name>
</gene>
<dbReference type="OrthoDB" id="2593732at2759"/>
<dbReference type="CDD" id="cd00067">
    <property type="entry name" value="GAL4"/>
    <property type="match status" value="1"/>
</dbReference>
<reference evidence="7" key="1">
    <citation type="journal article" date="2005" name="Nature">
        <title>Sequencing of Aspergillus nidulans and comparative analysis with A. fumigatus and A. oryzae.</title>
        <authorList>
            <person name="Galagan J.E."/>
            <person name="Calvo S.E."/>
            <person name="Cuomo C."/>
            <person name="Ma L.J."/>
            <person name="Wortman J.R."/>
            <person name="Batzoglou S."/>
            <person name="Lee S.I."/>
            <person name="Basturkmen M."/>
            <person name="Spevak C.C."/>
            <person name="Clutterbuck J."/>
            <person name="Kapitonov V."/>
            <person name="Jurka J."/>
            <person name="Scazzocchio C."/>
            <person name="Farman M."/>
            <person name="Butler J."/>
            <person name="Purcell S."/>
            <person name="Harris S."/>
            <person name="Braus G.H."/>
            <person name="Draht O."/>
            <person name="Busch S."/>
            <person name="D'Enfert C."/>
            <person name="Bouchier C."/>
            <person name="Goldman G.H."/>
            <person name="Bell-Pedersen D."/>
            <person name="Griffiths-Jones S."/>
            <person name="Doonan J.H."/>
            <person name="Yu J."/>
            <person name="Vienken K."/>
            <person name="Pain A."/>
            <person name="Freitag M."/>
            <person name="Selker E.U."/>
            <person name="Archer D.B."/>
            <person name="Penalva M.A."/>
            <person name="Oakley B.R."/>
            <person name="Momany M."/>
            <person name="Tanaka T."/>
            <person name="Kumagai T."/>
            <person name="Asai K."/>
            <person name="Machida M."/>
            <person name="Nierman W.C."/>
            <person name="Denning D.W."/>
            <person name="Caddick M."/>
            <person name="Hynes M."/>
            <person name="Paoletti M."/>
            <person name="Fischer R."/>
            <person name="Miller B."/>
            <person name="Dyer P."/>
            <person name="Sachs M.S."/>
            <person name="Osmani S.A."/>
            <person name="Birren B.W."/>
        </authorList>
    </citation>
    <scope>NUCLEOTIDE SEQUENCE [LARGE SCALE GENOMIC DNA]</scope>
    <source>
        <strain evidence="7">FGSC A4 / ATCC 38163 / CBS 112.46 / NRRL 194 / M139</strain>
    </source>
</reference>
<dbReference type="EMBL" id="BN001307">
    <property type="protein sequence ID" value="CBF86718.1"/>
    <property type="molecule type" value="Genomic_DNA"/>
</dbReference>
<dbReference type="CDD" id="cd12148">
    <property type="entry name" value="fungal_TF_MHR"/>
    <property type="match status" value="1"/>
</dbReference>
<evidence type="ECO:0000313" key="6">
    <source>
        <dbReference type="EMBL" id="CBF86718.1"/>
    </source>
</evidence>
<keyword evidence="7" id="KW-1185">Reference proteome</keyword>
<dbReference type="STRING" id="227321.C8VNN2"/>
<dbReference type="PANTHER" id="PTHR47256">
    <property type="entry name" value="ZN(II)2CYS6 TRANSCRIPTION FACTOR (EUROFUNG)-RELATED"/>
    <property type="match status" value="1"/>
</dbReference>
<evidence type="ECO:0000256" key="4">
    <source>
        <dbReference type="ARBA" id="ARBA00023242"/>
    </source>
</evidence>
<organism evidence="6 7">
    <name type="scientific">Emericella nidulans (strain FGSC A4 / ATCC 38163 / CBS 112.46 / NRRL 194 / M139)</name>
    <name type="common">Aspergillus nidulans</name>
    <dbReference type="NCBI Taxonomy" id="227321"/>
    <lineage>
        <taxon>Eukaryota</taxon>
        <taxon>Fungi</taxon>
        <taxon>Dikarya</taxon>
        <taxon>Ascomycota</taxon>
        <taxon>Pezizomycotina</taxon>
        <taxon>Eurotiomycetes</taxon>
        <taxon>Eurotiomycetidae</taxon>
        <taxon>Eurotiales</taxon>
        <taxon>Aspergillaceae</taxon>
        <taxon>Aspergillus</taxon>
        <taxon>Aspergillus subgen. Nidulantes</taxon>
    </lineage>
</organism>
<dbReference type="Pfam" id="PF00172">
    <property type="entry name" value="Zn_clus"/>
    <property type="match status" value="1"/>
</dbReference>
<keyword evidence="3" id="KW-0804">Transcription</keyword>
<sequence length="568" mass="64566">MPPGSSIAISLPRKRKVTTACTNCQTLRIKCAGQQDQPCANCIDTNVQCIRNPNRDGRSKIPIRQRLRSLEEDQDLFLRLLRTLRHDNQQVDSLLKYIVDEKPSLNEIRQYMNRYFLPEDLERGFDLLKMDDEEGGSDHPATMSAHRALSIARLCDIPPYAGPACPWTTVTDDNGLVSHLISLYFTWNNLFFNWIYRDLFLRDLNSGNVDSPFCSPFLVNAILADACWYSSYPETCAVPGDVTTKGQHFWREARRLLDAQEGKVTLPTVQGMAIMFPTSCVMGKDEVGWLYAVQTSDAIPVLRSYLEDPSNTDIHRELTLSIVDQLEISWFNAAIARCFGLRRKPLVNVPRRARLPVHEKTDETWFPYPQQVEPVPAIHRNCVLNHGVELGKIIWHLCGGLYSSGQDGRVPTDIEQIVSKAYEDLLRWRKNVPTCIEYDEDSLPDVLSLHMDYHTFIITALSYLKTSIPNTESDVATQGSVASAQDRCIASAHAINRLVTMYKNRWSYGYQAVHNFHHFYAALFILMEDLNNPASHDAFLSIANTLALTAGRWLFTRGMLRHVQIATV</sequence>
<dbReference type="GO" id="GO:0003677">
    <property type="term" value="F:DNA binding"/>
    <property type="evidence" value="ECO:0007669"/>
    <property type="project" value="UniProtKB-KW"/>
</dbReference>
<dbReference type="InterPro" id="IPR036864">
    <property type="entry name" value="Zn2-C6_fun-type_DNA-bd_sf"/>
</dbReference>
<dbReference type="PANTHER" id="PTHR47256:SF1">
    <property type="entry name" value="ZN(II)2CYS6 TRANSCRIPTION FACTOR (EUROFUNG)"/>
    <property type="match status" value="1"/>
</dbReference>
<reference evidence="7" key="2">
    <citation type="journal article" date="2009" name="Fungal Genet. Biol.">
        <title>The 2008 update of the Aspergillus nidulans genome annotation: a community effort.</title>
        <authorList>
            <person name="Wortman J.R."/>
            <person name="Gilsenan J.M."/>
            <person name="Joardar V."/>
            <person name="Deegan J."/>
            <person name="Clutterbuck J."/>
            <person name="Andersen M.R."/>
            <person name="Archer D."/>
            <person name="Bencina M."/>
            <person name="Braus G."/>
            <person name="Coutinho P."/>
            <person name="von Dohren H."/>
            <person name="Doonan J."/>
            <person name="Driessen A.J."/>
            <person name="Durek P."/>
            <person name="Espeso E."/>
            <person name="Fekete E."/>
            <person name="Flipphi M."/>
            <person name="Estrada C.G."/>
            <person name="Geysens S."/>
            <person name="Goldman G."/>
            <person name="de Groot P.W."/>
            <person name="Hansen K."/>
            <person name="Harris S.D."/>
            <person name="Heinekamp T."/>
            <person name="Helmstaedt K."/>
            <person name="Henrissat B."/>
            <person name="Hofmann G."/>
            <person name="Homan T."/>
            <person name="Horio T."/>
            <person name="Horiuchi H."/>
            <person name="James S."/>
            <person name="Jones M."/>
            <person name="Karaffa L."/>
            <person name="Karanyi Z."/>
            <person name="Kato M."/>
            <person name="Keller N."/>
            <person name="Kelly D.E."/>
            <person name="Kiel J.A."/>
            <person name="Kim J.M."/>
            <person name="van der Klei I.J."/>
            <person name="Klis F.M."/>
            <person name="Kovalchuk A."/>
            <person name="Krasevec N."/>
            <person name="Kubicek C.P."/>
            <person name="Liu B."/>
            <person name="Maccabe A."/>
            <person name="Meyer V."/>
            <person name="Mirabito P."/>
            <person name="Miskei M."/>
            <person name="Mos M."/>
            <person name="Mullins J."/>
            <person name="Nelson D.R."/>
            <person name="Nielsen J."/>
            <person name="Oakley B.R."/>
            <person name="Osmani S.A."/>
            <person name="Pakula T."/>
            <person name="Paszewski A."/>
            <person name="Paulsen I."/>
            <person name="Pilsyk S."/>
            <person name="Pocsi I."/>
            <person name="Punt P.J."/>
            <person name="Ram A.F."/>
            <person name="Ren Q."/>
            <person name="Robellet X."/>
            <person name="Robson G."/>
            <person name="Seiboth B."/>
            <person name="van Solingen P."/>
            <person name="Specht T."/>
            <person name="Sun J."/>
            <person name="Taheri-Talesh N."/>
            <person name="Takeshita N."/>
            <person name="Ussery D."/>
            <person name="vanKuyk P.A."/>
            <person name="Visser H."/>
            <person name="van de Vondervoort P.J."/>
            <person name="de Vries R.P."/>
            <person name="Walton J."/>
            <person name="Xiang X."/>
            <person name="Xiong Y."/>
            <person name="Zeng A.P."/>
            <person name="Brandt B.W."/>
            <person name="Cornell M.J."/>
            <person name="van den Hondel C.A."/>
            <person name="Visser J."/>
            <person name="Oliver S.G."/>
            <person name="Turner G."/>
        </authorList>
    </citation>
    <scope>GENOME REANNOTATION</scope>
    <source>
        <strain evidence="7">FGSC A4 / ATCC 38163 / CBS 112.46 / NRRL 194 / M139</strain>
    </source>
</reference>
<dbReference type="InterPro" id="IPR053187">
    <property type="entry name" value="Notoamide_regulator"/>
</dbReference>
<dbReference type="OMA" id="SSRYPNF"/>
<dbReference type="GeneID" id="2874731"/>
<dbReference type="Gene3D" id="4.10.240.10">
    <property type="entry name" value="Zn(2)-C6 fungal-type DNA-binding domain"/>
    <property type="match status" value="1"/>
</dbReference>
<dbReference type="RefSeq" id="XP_050468874.1">
    <property type="nucleotide sequence ID" value="XM_050613032.1"/>
</dbReference>
<keyword evidence="4" id="KW-0539">Nucleus</keyword>
<accession>C8VNN2</accession>
<dbReference type="eggNOG" id="ENOG502SP7J">
    <property type="taxonomic scope" value="Eukaryota"/>
</dbReference>
<dbReference type="InParanoid" id="C8VNN2"/>
<protein>
    <submittedName>
        <fullName evidence="6">Zn(II)2Cys6 transcription factor (Eurofung)</fullName>
    </submittedName>
</protein>
<dbReference type="InterPro" id="IPR001138">
    <property type="entry name" value="Zn2Cys6_DnaBD"/>
</dbReference>
<proteinExistence type="predicted"/>
<keyword evidence="2" id="KW-0238">DNA-binding</keyword>
<dbReference type="GO" id="GO:0008270">
    <property type="term" value="F:zinc ion binding"/>
    <property type="evidence" value="ECO:0007669"/>
    <property type="project" value="InterPro"/>
</dbReference>
<dbReference type="PROSITE" id="PS50048">
    <property type="entry name" value="ZN2_CY6_FUNGAL_2"/>
    <property type="match status" value="1"/>
</dbReference>
<dbReference type="SUPFAM" id="SSF57701">
    <property type="entry name" value="Zn2/Cys6 DNA-binding domain"/>
    <property type="match status" value="1"/>
</dbReference>
<evidence type="ECO:0000256" key="3">
    <source>
        <dbReference type="ARBA" id="ARBA00023163"/>
    </source>
</evidence>
<dbReference type="AlphaFoldDB" id="C8VNN2"/>
<evidence type="ECO:0000259" key="5">
    <source>
        <dbReference type="PROSITE" id="PS50048"/>
    </source>
</evidence>
<name>C8VNN2_EMENI</name>
<keyword evidence="1" id="KW-0805">Transcription regulation</keyword>
<dbReference type="GO" id="GO:0000981">
    <property type="term" value="F:DNA-binding transcription factor activity, RNA polymerase II-specific"/>
    <property type="evidence" value="ECO:0007669"/>
    <property type="project" value="InterPro"/>
</dbReference>
<dbReference type="KEGG" id="ani:ANIA_02375"/>